<dbReference type="Gene3D" id="3.30.200.20">
    <property type="entry name" value="Phosphorylase Kinase, domain 1"/>
    <property type="match status" value="1"/>
</dbReference>
<keyword evidence="3" id="KW-1185">Reference proteome</keyword>
<evidence type="ECO:0000313" key="2">
    <source>
        <dbReference type="EMBL" id="GLK00415.1"/>
    </source>
</evidence>
<reference evidence="2" key="2">
    <citation type="submission" date="2023-01" db="EMBL/GenBank/DDBJ databases">
        <authorList>
            <person name="Sun Q."/>
            <person name="Evtushenko L."/>
        </authorList>
    </citation>
    <scope>NUCLEOTIDE SEQUENCE</scope>
    <source>
        <strain evidence="2">VKM Ac-1958</strain>
    </source>
</reference>
<evidence type="ECO:0000313" key="3">
    <source>
        <dbReference type="Proteomes" id="UP001142325"/>
    </source>
</evidence>
<dbReference type="SUPFAM" id="SSF56112">
    <property type="entry name" value="Protein kinase-like (PK-like)"/>
    <property type="match status" value="1"/>
</dbReference>
<reference evidence="2" key="1">
    <citation type="journal article" date="2014" name="Int. J. Syst. Evol. Microbiol.">
        <title>Complete genome sequence of Corynebacterium casei LMG S-19264T (=DSM 44701T), isolated from a smear-ripened cheese.</title>
        <authorList>
            <consortium name="US DOE Joint Genome Institute (JGI-PGF)"/>
            <person name="Walter F."/>
            <person name="Albersmeier A."/>
            <person name="Kalinowski J."/>
            <person name="Ruckert C."/>
        </authorList>
    </citation>
    <scope>NUCLEOTIDE SEQUENCE</scope>
    <source>
        <strain evidence="2">VKM Ac-1958</strain>
    </source>
</reference>
<organism evidence="2 3">
    <name type="scientific">Microbacterium keratanolyticum</name>
    <dbReference type="NCBI Taxonomy" id="67574"/>
    <lineage>
        <taxon>Bacteria</taxon>
        <taxon>Bacillati</taxon>
        <taxon>Actinomycetota</taxon>
        <taxon>Actinomycetes</taxon>
        <taxon>Micrococcales</taxon>
        <taxon>Microbacteriaceae</taxon>
        <taxon>Microbacterium</taxon>
    </lineage>
</organism>
<sequence>MARLDFAELPSDIRERVEQVAGAPVHEATTQSGGFSAGVASRVSFIDGQRLFVKAVSASAEGTFELYQREAAVLRAIPRDLPAAHLVDAFTQDEWTVLVIEDVEGRHPQSSSAEDTRHVLDSLAALTASSTDADLPSLGDELAGDALSWGRLEEDGLLETTTPWCQDNFAFLRAAGERVASAVAGDRLIHGDLRADNMLIDAAGHAHLLDWPWACRGAGWVDAFLYLLDVQVADAAADVTPFLDHRVFAGARTEDQISLLSAISGAWFEKCRWPAPPGMTTLREFQRREAITSVEWITRLAT</sequence>
<dbReference type="InterPro" id="IPR011009">
    <property type="entry name" value="Kinase-like_dom_sf"/>
</dbReference>
<comment type="caution">
    <text evidence="2">The sequence shown here is derived from an EMBL/GenBank/DDBJ whole genome shotgun (WGS) entry which is preliminary data.</text>
</comment>
<name>A0A9W6HQA2_9MICO</name>
<evidence type="ECO:0000259" key="1">
    <source>
        <dbReference type="Pfam" id="PF01636"/>
    </source>
</evidence>
<dbReference type="RefSeq" id="WP_204938139.1">
    <property type="nucleotide sequence ID" value="NZ_BAAAUM010000001.1"/>
</dbReference>
<accession>A0A9W6HQA2</accession>
<dbReference type="Gene3D" id="3.90.1200.10">
    <property type="match status" value="1"/>
</dbReference>
<dbReference type="AlphaFoldDB" id="A0A9W6HQA2"/>
<dbReference type="Proteomes" id="UP001142325">
    <property type="component" value="Unassembled WGS sequence"/>
</dbReference>
<dbReference type="EMBL" id="BSET01000001">
    <property type="protein sequence ID" value="GLK00415.1"/>
    <property type="molecule type" value="Genomic_DNA"/>
</dbReference>
<feature type="domain" description="Aminoglycoside phosphotransferase" evidence="1">
    <location>
        <begin position="35"/>
        <end position="229"/>
    </location>
</feature>
<dbReference type="Pfam" id="PF01636">
    <property type="entry name" value="APH"/>
    <property type="match status" value="1"/>
</dbReference>
<dbReference type="InterPro" id="IPR002575">
    <property type="entry name" value="Aminoglycoside_PTrfase"/>
</dbReference>
<protein>
    <recommendedName>
        <fullName evidence="1">Aminoglycoside phosphotransferase domain-containing protein</fullName>
    </recommendedName>
</protein>
<gene>
    <name evidence="2" type="ORF">GCM10017596_01300</name>
</gene>
<proteinExistence type="predicted"/>